<sequence>MAKKPSMGRQKIKIAKIEVKNHLQVTFSKRRSGLFKKASELCTLCGVEIAIIVFSPAGKVFSFGHPNVELIVERFLNLNPSATTNSFHLMEAQRNVTVRELNMQLGQILNELEMERKRGEALDQMRKSNQSHYWWEGPIDKHELEQLQDAIQELKKNVGGQVAKVMSQVATYSLLLGPDDGGKDGVFDQYEIKPGQVFVGSNAVVGNNNFGYCHGFF</sequence>
<dbReference type="AlphaFoldDB" id="A0A2Z7BYD9"/>
<dbReference type="InterPro" id="IPR033896">
    <property type="entry name" value="MEF2-like_N"/>
</dbReference>
<feature type="domain" description="MADS-box" evidence="6">
    <location>
        <begin position="7"/>
        <end position="67"/>
    </location>
</feature>
<keyword evidence="5" id="KW-0539">Nucleus</keyword>
<name>A0A2Z7BYD9_9LAMI</name>
<keyword evidence="2" id="KW-0805">Transcription regulation</keyword>
<comment type="subcellular location">
    <subcellularLocation>
        <location evidence="1">Nucleus</location>
    </subcellularLocation>
</comment>
<dbReference type="GO" id="GO:0000981">
    <property type="term" value="F:DNA-binding transcription factor activity, RNA polymerase II-specific"/>
    <property type="evidence" value="ECO:0007669"/>
    <property type="project" value="TreeGrafter"/>
</dbReference>
<keyword evidence="8" id="KW-1185">Reference proteome</keyword>
<dbReference type="GO" id="GO:0005634">
    <property type="term" value="C:nucleus"/>
    <property type="evidence" value="ECO:0007669"/>
    <property type="project" value="UniProtKB-SubCell"/>
</dbReference>
<dbReference type="SUPFAM" id="SSF55455">
    <property type="entry name" value="SRF-like"/>
    <property type="match status" value="1"/>
</dbReference>
<evidence type="ECO:0000256" key="4">
    <source>
        <dbReference type="ARBA" id="ARBA00023163"/>
    </source>
</evidence>
<gene>
    <name evidence="7" type="ORF">F511_22678</name>
</gene>
<dbReference type="PANTHER" id="PTHR11945:SF629">
    <property type="entry name" value="OS02G0164450 PROTEIN"/>
    <property type="match status" value="1"/>
</dbReference>
<evidence type="ECO:0000313" key="7">
    <source>
        <dbReference type="EMBL" id="KZV39653.1"/>
    </source>
</evidence>
<keyword evidence="4" id="KW-0804">Transcription</keyword>
<dbReference type="PANTHER" id="PTHR11945">
    <property type="entry name" value="MADS BOX PROTEIN"/>
    <property type="match status" value="1"/>
</dbReference>
<evidence type="ECO:0000256" key="1">
    <source>
        <dbReference type="ARBA" id="ARBA00004123"/>
    </source>
</evidence>
<dbReference type="InterPro" id="IPR002100">
    <property type="entry name" value="TF_MADSbox"/>
</dbReference>
<reference evidence="7 8" key="1">
    <citation type="journal article" date="2015" name="Proc. Natl. Acad. Sci. U.S.A.">
        <title>The resurrection genome of Boea hygrometrica: A blueprint for survival of dehydration.</title>
        <authorList>
            <person name="Xiao L."/>
            <person name="Yang G."/>
            <person name="Zhang L."/>
            <person name="Yang X."/>
            <person name="Zhao S."/>
            <person name="Ji Z."/>
            <person name="Zhou Q."/>
            <person name="Hu M."/>
            <person name="Wang Y."/>
            <person name="Chen M."/>
            <person name="Xu Y."/>
            <person name="Jin H."/>
            <person name="Xiao X."/>
            <person name="Hu G."/>
            <person name="Bao F."/>
            <person name="Hu Y."/>
            <person name="Wan P."/>
            <person name="Li L."/>
            <person name="Deng X."/>
            <person name="Kuang T."/>
            <person name="Xiang C."/>
            <person name="Zhu J.K."/>
            <person name="Oliver M.J."/>
            <person name="He Y."/>
        </authorList>
    </citation>
    <scope>NUCLEOTIDE SEQUENCE [LARGE SCALE GENOMIC DNA]</scope>
    <source>
        <strain evidence="8">cv. XS01</strain>
    </source>
</reference>
<dbReference type="Gene3D" id="6.10.140.920">
    <property type="match status" value="1"/>
</dbReference>
<dbReference type="PRINTS" id="PR00404">
    <property type="entry name" value="MADSDOMAIN"/>
</dbReference>
<accession>A0A2Z7BYD9</accession>
<dbReference type="EMBL" id="KV000901">
    <property type="protein sequence ID" value="KZV39653.1"/>
    <property type="molecule type" value="Genomic_DNA"/>
</dbReference>
<dbReference type="CDD" id="cd00265">
    <property type="entry name" value="MADS_MEF2_like"/>
    <property type="match status" value="1"/>
</dbReference>
<evidence type="ECO:0000256" key="5">
    <source>
        <dbReference type="ARBA" id="ARBA00023242"/>
    </source>
</evidence>
<proteinExistence type="predicted"/>
<dbReference type="InterPro" id="IPR036879">
    <property type="entry name" value="TF_MADSbox_sf"/>
</dbReference>
<evidence type="ECO:0000256" key="2">
    <source>
        <dbReference type="ARBA" id="ARBA00023015"/>
    </source>
</evidence>
<dbReference type="GO" id="GO:0046983">
    <property type="term" value="F:protein dimerization activity"/>
    <property type="evidence" value="ECO:0007669"/>
    <property type="project" value="InterPro"/>
</dbReference>
<dbReference type="FunFam" id="3.40.1810.10:FF:000006">
    <property type="entry name" value="Agamous-like MADS-box protein AGL62"/>
    <property type="match status" value="1"/>
</dbReference>
<evidence type="ECO:0000259" key="6">
    <source>
        <dbReference type="PROSITE" id="PS50066"/>
    </source>
</evidence>
<dbReference type="Pfam" id="PF00319">
    <property type="entry name" value="SRF-TF"/>
    <property type="match status" value="1"/>
</dbReference>
<dbReference type="PROSITE" id="PS50066">
    <property type="entry name" value="MADS_BOX_2"/>
    <property type="match status" value="1"/>
</dbReference>
<dbReference type="GO" id="GO:0000978">
    <property type="term" value="F:RNA polymerase II cis-regulatory region sequence-specific DNA binding"/>
    <property type="evidence" value="ECO:0007669"/>
    <property type="project" value="TreeGrafter"/>
</dbReference>
<evidence type="ECO:0000313" key="8">
    <source>
        <dbReference type="Proteomes" id="UP000250235"/>
    </source>
</evidence>
<organism evidence="7 8">
    <name type="scientific">Dorcoceras hygrometricum</name>
    <dbReference type="NCBI Taxonomy" id="472368"/>
    <lineage>
        <taxon>Eukaryota</taxon>
        <taxon>Viridiplantae</taxon>
        <taxon>Streptophyta</taxon>
        <taxon>Embryophyta</taxon>
        <taxon>Tracheophyta</taxon>
        <taxon>Spermatophyta</taxon>
        <taxon>Magnoliopsida</taxon>
        <taxon>eudicotyledons</taxon>
        <taxon>Gunneridae</taxon>
        <taxon>Pentapetalae</taxon>
        <taxon>asterids</taxon>
        <taxon>lamiids</taxon>
        <taxon>Lamiales</taxon>
        <taxon>Gesneriaceae</taxon>
        <taxon>Didymocarpoideae</taxon>
        <taxon>Trichosporeae</taxon>
        <taxon>Loxocarpinae</taxon>
        <taxon>Dorcoceras</taxon>
    </lineage>
</organism>
<keyword evidence="3" id="KW-0238">DNA-binding</keyword>
<dbReference type="OrthoDB" id="1898716at2759"/>
<evidence type="ECO:0000256" key="3">
    <source>
        <dbReference type="ARBA" id="ARBA00023125"/>
    </source>
</evidence>
<dbReference type="Proteomes" id="UP000250235">
    <property type="component" value="Unassembled WGS sequence"/>
</dbReference>
<dbReference type="GO" id="GO:0045944">
    <property type="term" value="P:positive regulation of transcription by RNA polymerase II"/>
    <property type="evidence" value="ECO:0007669"/>
    <property type="project" value="InterPro"/>
</dbReference>
<dbReference type="Gene3D" id="3.40.1810.10">
    <property type="entry name" value="Transcription factor, MADS-box"/>
    <property type="match status" value="1"/>
</dbReference>
<protein>
    <recommendedName>
        <fullName evidence="6">MADS-box domain-containing protein</fullName>
    </recommendedName>
</protein>
<dbReference type="SMART" id="SM00432">
    <property type="entry name" value="MADS"/>
    <property type="match status" value="1"/>
</dbReference>